<dbReference type="AlphaFoldDB" id="A0A2M9BQG1"/>
<proteinExistence type="predicted"/>
<name>A0A2M9BQG1_9BACT</name>
<gene>
    <name evidence="4" type="ORF">CLV45_1614</name>
</gene>
<accession>A0A2M9BQG1</accession>
<organism evidence="4 5">
    <name type="scientific">Hymenobacter chitinivorans DSM 11115</name>
    <dbReference type="NCBI Taxonomy" id="1121954"/>
    <lineage>
        <taxon>Bacteria</taxon>
        <taxon>Pseudomonadati</taxon>
        <taxon>Bacteroidota</taxon>
        <taxon>Cytophagia</taxon>
        <taxon>Cytophagales</taxon>
        <taxon>Hymenobacteraceae</taxon>
        <taxon>Hymenobacter</taxon>
    </lineage>
</organism>
<evidence type="ECO:0000313" key="5">
    <source>
        <dbReference type="Proteomes" id="UP000228535"/>
    </source>
</evidence>
<dbReference type="Proteomes" id="UP000228535">
    <property type="component" value="Unassembled WGS sequence"/>
</dbReference>
<dbReference type="Gene3D" id="3.30.479.30">
    <property type="entry name" value="Band 7 domain"/>
    <property type="match status" value="1"/>
</dbReference>
<evidence type="ECO:0000259" key="3">
    <source>
        <dbReference type="Pfam" id="PF01145"/>
    </source>
</evidence>
<comment type="subcellular location">
    <subcellularLocation>
        <location evidence="1">Membrane</location>
        <topology evidence="1">Single-pass membrane protein</topology>
    </subcellularLocation>
</comment>
<dbReference type="InterPro" id="IPR036013">
    <property type="entry name" value="Band_7/SPFH_dom_sf"/>
</dbReference>
<keyword evidence="5" id="KW-1185">Reference proteome</keyword>
<feature type="coiled-coil region" evidence="2">
    <location>
        <begin position="234"/>
        <end position="299"/>
    </location>
</feature>
<dbReference type="Pfam" id="PF01145">
    <property type="entry name" value="Band_7"/>
    <property type="match status" value="1"/>
</dbReference>
<dbReference type="GO" id="GO:0016020">
    <property type="term" value="C:membrane"/>
    <property type="evidence" value="ECO:0007669"/>
    <property type="project" value="UniProtKB-SubCell"/>
</dbReference>
<evidence type="ECO:0000256" key="2">
    <source>
        <dbReference type="SAM" id="Coils"/>
    </source>
</evidence>
<comment type="caution">
    <text evidence="4">The sequence shown here is derived from an EMBL/GenBank/DDBJ whole genome shotgun (WGS) entry which is preliminary data.</text>
</comment>
<dbReference type="EMBL" id="PGFA01000001">
    <property type="protein sequence ID" value="PJJ60189.1"/>
    <property type="molecule type" value="Genomic_DNA"/>
</dbReference>
<sequence length="377" mass="42701">MTVAYSKQPHNILNYGYFYRRANPVNHLFMFGINHIKFDSMTYAIHFKNGRIAKEGRGLSFYYFGPNSSIVAIPMGSNDLPFIFNETTHDYQTVSIQGQITYKAGNPKQLAEVLDFTVDSRGVYKKNDLEKLHQRIVNEAQTATATFVQSLGLKDAMRAAKAIEVNIVEGLAASRAVGLLGIEVLGVNILAVKATPEMGRALETETREKLQQEADQAVFERRNFAVEQERKIRESELNTEIAVEEKNKQIAEKKIEGEMQRAASTRQLREMQVQADIAVEEQRKQLIEQNAENQRREADTRGYVLETTLRPYKDMDWKLLVALSNNPDPKFNIALAFRELAENAAKIGTLNISPDLLDSLVSDAPDQPRPQNPQNRR</sequence>
<evidence type="ECO:0000256" key="1">
    <source>
        <dbReference type="ARBA" id="ARBA00004167"/>
    </source>
</evidence>
<feature type="domain" description="Band 7" evidence="3">
    <location>
        <begin position="43"/>
        <end position="218"/>
    </location>
</feature>
<evidence type="ECO:0000313" key="4">
    <source>
        <dbReference type="EMBL" id="PJJ60189.1"/>
    </source>
</evidence>
<reference evidence="4 5" key="1">
    <citation type="submission" date="2017-11" db="EMBL/GenBank/DDBJ databases">
        <title>Genomic Encyclopedia of Archaeal and Bacterial Type Strains, Phase II (KMG-II): From Individual Species to Whole Genera.</title>
        <authorList>
            <person name="Goeker M."/>
        </authorList>
    </citation>
    <scope>NUCLEOTIDE SEQUENCE [LARGE SCALE GENOMIC DNA]</scope>
    <source>
        <strain evidence="4 5">DSM 11115</strain>
    </source>
</reference>
<keyword evidence="2" id="KW-0175">Coiled coil</keyword>
<protein>
    <submittedName>
        <fullName evidence="4">SPFH domain/Band 7 family protein</fullName>
    </submittedName>
</protein>
<dbReference type="SUPFAM" id="SSF117892">
    <property type="entry name" value="Band 7/SPFH domain"/>
    <property type="match status" value="1"/>
</dbReference>
<dbReference type="InterPro" id="IPR001107">
    <property type="entry name" value="Band_7"/>
</dbReference>